<comment type="caution">
    <text evidence="2">The sequence shown here is derived from an EMBL/GenBank/DDBJ whole genome shotgun (WGS) entry which is preliminary data.</text>
</comment>
<evidence type="ECO:0000313" key="3">
    <source>
        <dbReference type="Proteomes" id="UP001356095"/>
    </source>
</evidence>
<reference evidence="2 3" key="1">
    <citation type="submission" date="2023-08" db="EMBL/GenBank/DDBJ databases">
        <authorList>
            <person name="Girao M."/>
            <person name="Carvalho M.F."/>
        </authorList>
    </citation>
    <scope>NUCLEOTIDE SEQUENCE [LARGE SCALE GENOMIC DNA]</scope>
    <source>
        <strain evidence="2 3">CT-R113</strain>
    </source>
</reference>
<feature type="transmembrane region" description="Helical" evidence="1">
    <location>
        <begin position="467"/>
        <end position="487"/>
    </location>
</feature>
<feature type="transmembrane region" description="Helical" evidence="1">
    <location>
        <begin position="437"/>
        <end position="461"/>
    </location>
</feature>
<dbReference type="Proteomes" id="UP001356095">
    <property type="component" value="Unassembled WGS sequence"/>
</dbReference>
<name>A0ABU7KG58_9ACTN</name>
<sequence length="491" mass="48632">MSEAAQIRALVRSRARTHRTWSDRYITLLGLGLLVVVAFPMIGRAVAAVPSAADPARAGAGLALIALLLAAALTLARVVGPVGVSAADAAWLVLSPLPRRTVLAPTLLILAAVCAVVGAILGLALLGALGATDALALRLLASLALGVSWTLGGTAATVLAQASQPWGDRLFAVLVALVVAAVAVAAMSTGPGQGALAGIASAPAAVWTAAASVSATAAAALAWRAWAVLASIPARAVLRASTRMGVASGALLGMDPGSLTLIAEDAHWRSRVLRSRAWPPRLRGAVAVAWLDWRALARRPGLLALVAAATVLPVLAARAGGGTPGALVVLAAGALAVAATGTAGARRDAGDAALARLLGTGPRALLTARAVLPALLGGSWLALALAWLDLAGPGGASWPLGLLCAPALAAGALRLARRHPVEHAMPVMDTPLGPVPLGPLVWALTGADIAVLGCLPALLALTTGTTGPLLAAQAVWGTAVLAAYCAAPGRA</sequence>
<keyword evidence="1" id="KW-1133">Transmembrane helix</keyword>
<dbReference type="EMBL" id="JAUZMY010000044">
    <property type="protein sequence ID" value="MEE2041224.1"/>
    <property type="molecule type" value="Genomic_DNA"/>
</dbReference>
<accession>A0ABU7KG58</accession>
<feature type="transmembrane region" description="Helical" evidence="1">
    <location>
        <begin position="396"/>
        <end position="416"/>
    </location>
</feature>
<evidence type="ECO:0000313" key="2">
    <source>
        <dbReference type="EMBL" id="MEE2041224.1"/>
    </source>
</evidence>
<proteinExistence type="predicted"/>
<dbReference type="RefSeq" id="WP_330094984.1">
    <property type="nucleotide sequence ID" value="NZ_JAUZMY010000044.1"/>
</dbReference>
<feature type="transmembrane region" description="Helical" evidence="1">
    <location>
        <begin position="302"/>
        <end position="320"/>
    </location>
</feature>
<feature type="transmembrane region" description="Helical" evidence="1">
    <location>
        <begin position="366"/>
        <end position="390"/>
    </location>
</feature>
<feature type="transmembrane region" description="Helical" evidence="1">
    <location>
        <begin position="195"/>
        <end position="223"/>
    </location>
</feature>
<gene>
    <name evidence="2" type="ORF">Q8791_28770</name>
</gene>
<feature type="transmembrane region" description="Helical" evidence="1">
    <location>
        <begin position="135"/>
        <end position="158"/>
    </location>
</feature>
<feature type="transmembrane region" description="Helical" evidence="1">
    <location>
        <begin position="326"/>
        <end position="345"/>
    </location>
</feature>
<protein>
    <submittedName>
        <fullName evidence="2">DUF6297 family protein</fullName>
    </submittedName>
</protein>
<organism evidence="2 3">
    <name type="scientific">Nocardiopsis codii</name>
    <dbReference type="NCBI Taxonomy" id="3065942"/>
    <lineage>
        <taxon>Bacteria</taxon>
        <taxon>Bacillati</taxon>
        <taxon>Actinomycetota</taxon>
        <taxon>Actinomycetes</taxon>
        <taxon>Streptosporangiales</taxon>
        <taxon>Nocardiopsidaceae</taxon>
        <taxon>Nocardiopsis</taxon>
    </lineage>
</organism>
<evidence type="ECO:0000256" key="1">
    <source>
        <dbReference type="SAM" id="Phobius"/>
    </source>
</evidence>
<feature type="transmembrane region" description="Helical" evidence="1">
    <location>
        <begin position="170"/>
        <end position="189"/>
    </location>
</feature>
<feature type="transmembrane region" description="Helical" evidence="1">
    <location>
        <begin position="106"/>
        <end position="129"/>
    </location>
</feature>
<keyword evidence="1" id="KW-0472">Membrane</keyword>
<dbReference type="Pfam" id="PF19814">
    <property type="entry name" value="DUF6297"/>
    <property type="match status" value="1"/>
</dbReference>
<dbReference type="InterPro" id="IPR046264">
    <property type="entry name" value="DUF6297"/>
</dbReference>
<feature type="transmembrane region" description="Helical" evidence="1">
    <location>
        <begin position="63"/>
        <end position="94"/>
    </location>
</feature>
<keyword evidence="1" id="KW-0812">Transmembrane</keyword>
<keyword evidence="3" id="KW-1185">Reference proteome</keyword>